<feature type="domain" description="Methyltransferase" evidence="3">
    <location>
        <begin position="37"/>
        <end position="135"/>
    </location>
</feature>
<name>A0A8J6HI15_TENMO</name>
<dbReference type="InterPro" id="IPR041698">
    <property type="entry name" value="Methyltransf_25"/>
</dbReference>
<keyword evidence="5" id="KW-1185">Reference proteome</keyword>
<evidence type="ECO:0000256" key="2">
    <source>
        <dbReference type="ARBA" id="ARBA00022679"/>
    </source>
</evidence>
<dbReference type="SUPFAM" id="SSF53335">
    <property type="entry name" value="S-adenosyl-L-methionine-dependent methyltransferases"/>
    <property type="match status" value="1"/>
</dbReference>
<gene>
    <name evidence="4" type="ORF">GEV33_008330</name>
</gene>
<dbReference type="Pfam" id="PF13649">
    <property type="entry name" value="Methyltransf_25"/>
    <property type="match status" value="1"/>
</dbReference>
<proteinExistence type="predicted"/>
<organism evidence="4 5">
    <name type="scientific">Tenebrio molitor</name>
    <name type="common">Yellow mealworm beetle</name>
    <dbReference type="NCBI Taxonomy" id="7067"/>
    <lineage>
        <taxon>Eukaryota</taxon>
        <taxon>Metazoa</taxon>
        <taxon>Ecdysozoa</taxon>
        <taxon>Arthropoda</taxon>
        <taxon>Hexapoda</taxon>
        <taxon>Insecta</taxon>
        <taxon>Pterygota</taxon>
        <taxon>Neoptera</taxon>
        <taxon>Endopterygota</taxon>
        <taxon>Coleoptera</taxon>
        <taxon>Polyphaga</taxon>
        <taxon>Cucujiformia</taxon>
        <taxon>Tenebrionidae</taxon>
        <taxon>Tenebrio</taxon>
    </lineage>
</organism>
<reference evidence="4" key="1">
    <citation type="journal article" date="2020" name="J Insects Food Feed">
        <title>The yellow mealworm (Tenebrio molitor) genome: a resource for the emerging insects as food and feed industry.</title>
        <authorList>
            <person name="Eriksson T."/>
            <person name="Andere A."/>
            <person name="Kelstrup H."/>
            <person name="Emery V."/>
            <person name="Picard C."/>
        </authorList>
    </citation>
    <scope>NUCLEOTIDE SEQUENCE</scope>
    <source>
        <strain evidence="4">Stoneville</strain>
        <tissue evidence="4">Whole head</tissue>
    </source>
</reference>
<protein>
    <recommendedName>
        <fullName evidence="3">Methyltransferase domain-containing protein</fullName>
    </recommendedName>
</protein>
<dbReference type="GO" id="GO:0032259">
    <property type="term" value="P:methylation"/>
    <property type="evidence" value="ECO:0007669"/>
    <property type="project" value="UniProtKB-KW"/>
</dbReference>
<evidence type="ECO:0000256" key="1">
    <source>
        <dbReference type="ARBA" id="ARBA00022603"/>
    </source>
</evidence>
<keyword evidence="2" id="KW-0808">Transferase</keyword>
<dbReference type="PANTHER" id="PTHR43861">
    <property type="entry name" value="TRANS-ACONITATE 2-METHYLTRANSFERASE-RELATED"/>
    <property type="match status" value="1"/>
</dbReference>
<reference evidence="4" key="2">
    <citation type="submission" date="2021-08" db="EMBL/GenBank/DDBJ databases">
        <authorList>
            <person name="Eriksson T."/>
        </authorList>
    </citation>
    <scope>NUCLEOTIDE SEQUENCE</scope>
    <source>
        <strain evidence="4">Stoneville</strain>
        <tissue evidence="4">Whole head</tissue>
    </source>
</reference>
<dbReference type="Gene3D" id="3.40.50.150">
    <property type="entry name" value="Vaccinia Virus protein VP39"/>
    <property type="match status" value="1"/>
</dbReference>
<accession>A0A8J6HI15</accession>
<dbReference type="EMBL" id="JABDTM020024258">
    <property type="protein sequence ID" value="KAH0814466.1"/>
    <property type="molecule type" value="Genomic_DNA"/>
</dbReference>
<keyword evidence="1" id="KW-0489">Methyltransferase</keyword>
<dbReference type="Proteomes" id="UP000719412">
    <property type="component" value="Unassembled WGS sequence"/>
</dbReference>
<sequence length="278" mass="32266">MNEASLYSKYSGLQKTDAKFVVDNYLRLVKWKSHEKILDVGSGDGDVLLEILLPGLPPDFHRLVGTDVSDDMVRHARNKCKHSKVDFVPLDIATSSIPPEFYEYFDHIFSFYCLHWVPEQRRAMKNMFDMLTPGGDMLLAFLASNPIYDIYENMAKSNKWAPYMHNVKKYISPYHHSEHPENELEDILKKEGFVSHLCRVEDRTYTFPSFQILSKSVAAVNPFIKKLPDDEVDNYIQDYVKEVRKLESITVETCNNNDNEEKVHVPYKLFVVFASKVV</sequence>
<evidence type="ECO:0000313" key="5">
    <source>
        <dbReference type="Proteomes" id="UP000719412"/>
    </source>
</evidence>
<dbReference type="CDD" id="cd02440">
    <property type="entry name" value="AdoMet_MTases"/>
    <property type="match status" value="1"/>
</dbReference>
<evidence type="ECO:0000313" key="4">
    <source>
        <dbReference type="EMBL" id="KAH0814466.1"/>
    </source>
</evidence>
<comment type="caution">
    <text evidence="4">The sequence shown here is derived from an EMBL/GenBank/DDBJ whole genome shotgun (WGS) entry which is preliminary data.</text>
</comment>
<dbReference type="InterPro" id="IPR029063">
    <property type="entry name" value="SAM-dependent_MTases_sf"/>
</dbReference>
<dbReference type="GO" id="GO:0008168">
    <property type="term" value="F:methyltransferase activity"/>
    <property type="evidence" value="ECO:0007669"/>
    <property type="project" value="UniProtKB-KW"/>
</dbReference>
<evidence type="ECO:0000259" key="3">
    <source>
        <dbReference type="Pfam" id="PF13649"/>
    </source>
</evidence>
<dbReference type="AlphaFoldDB" id="A0A8J6HI15"/>
<dbReference type="PANTHER" id="PTHR43861:SF1">
    <property type="entry name" value="TRANS-ACONITATE 2-METHYLTRANSFERASE"/>
    <property type="match status" value="1"/>
</dbReference>